<evidence type="ECO:0000256" key="2">
    <source>
        <dbReference type="ARBA" id="ARBA00023002"/>
    </source>
</evidence>
<dbReference type="OrthoDB" id="286404at2"/>
<dbReference type="Pfam" id="PF00106">
    <property type="entry name" value="adh_short"/>
    <property type="match status" value="1"/>
</dbReference>
<dbReference type="PRINTS" id="PR00081">
    <property type="entry name" value="GDHRDH"/>
</dbReference>
<evidence type="ECO:0000256" key="1">
    <source>
        <dbReference type="ARBA" id="ARBA00006484"/>
    </source>
</evidence>
<dbReference type="GO" id="GO:0016020">
    <property type="term" value="C:membrane"/>
    <property type="evidence" value="ECO:0007669"/>
    <property type="project" value="TreeGrafter"/>
</dbReference>
<name>A0A2U1SXN8_9MICO</name>
<reference evidence="5" key="1">
    <citation type="submission" date="2018-04" db="EMBL/GenBank/DDBJ databases">
        <authorList>
            <person name="Liu S."/>
            <person name="Wang Z."/>
            <person name="Li J."/>
        </authorList>
    </citation>
    <scope>NUCLEOTIDE SEQUENCE [LARGE SCALE GENOMIC DNA]</scope>
    <source>
        <strain evidence="5">S1194</strain>
    </source>
</reference>
<dbReference type="GO" id="GO:0016491">
    <property type="term" value="F:oxidoreductase activity"/>
    <property type="evidence" value="ECO:0007669"/>
    <property type="project" value="UniProtKB-KW"/>
</dbReference>
<protein>
    <submittedName>
        <fullName evidence="4">KR domain-containing protein</fullName>
    </submittedName>
</protein>
<dbReference type="AlphaFoldDB" id="A0A2U1SXN8"/>
<dbReference type="InterPro" id="IPR036291">
    <property type="entry name" value="NAD(P)-bd_dom_sf"/>
</dbReference>
<dbReference type="CDD" id="cd05233">
    <property type="entry name" value="SDR_c"/>
    <property type="match status" value="1"/>
</dbReference>
<dbReference type="EMBL" id="QEEX01000002">
    <property type="protein sequence ID" value="PWB96394.1"/>
    <property type="molecule type" value="Genomic_DNA"/>
</dbReference>
<sequence length="259" mass="28084">MTDELTHIHGRALITGATAGLGQEFAEQLAARGNDLILVARTPERLEATARDLASRHGVSIEVIAADLGNPHDLAIVEARLADATRPVTTLVNNAGYGLKAPFHENPVEKEAQHLAVLVAAPMRLMHAALGPMRARASGTIINVSSVAAYTPRGSYGAAKAWVLSFSRWANLEYRRDGVTVTAVVPGFVHTEFHDRMRVRTDTIPRVLWLDPPLVVRSTLRAADHGRAVVIPSMRYRMVVALTKVLPDRLTAAGSLHPR</sequence>
<comment type="caution">
    <text evidence="4">The sequence shown here is derived from an EMBL/GenBank/DDBJ whole genome shotgun (WGS) entry which is preliminary data.</text>
</comment>
<dbReference type="PRINTS" id="PR00080">
    <property type="entry name" value="SDRFAMILY"/>
</dbReference>
<gene>
    <name evidence="4" type="ORF">DF220_13090</name>
</gene>
<dbReference type="PANTHER" id="PTHR44196:SF2">
    <property type="entry name" value="SHORT-CHAIN DEHYDROGENASE-RELATED"/>
    <property type="match status" value="1"/>
</dbReference>
<comment type="similarity">
    <text evidence="1 3">Belongs to the short-chain dehydrogenases/reductases (SDR) family.</text>
</comment>
<proteinExistence type="inferred from homology"/>
<keyword evidence="5" id="KW-1185">Reference proteome</keyword>
<dbReference type="PANTHER" id="PTHR44196">
    <property type="entry name" value="DEHYDROGENASE/REDUCTASE SDR FAMILY MEMBER 7B"/>
    <property type="match status" value="1"/>
</dbReference>
<evidence type="ECO:0000256" key="3">
    <source>
        <dbReference type="RuleBase" id="RU000363"/>
    </source>
</evidence>
<organism evidence="4 5">
    <name type="scientific">Homoserinimonas hongtaonis</name>
    <dbReference type="NCBI Taxonomy" id="2079791"/>
    <lineage>
        <taxon>Bacteria</taxon>
        <taxon>Bacillati</taxon>
        <taxon>Actinomycetota</taxon>
        <taxon>Actinomycetes</taxon>
        <taxon>Micrococcales</taxon>
        <taxon>Microbacteriaceae</taxon>
        <taxon>Homoserinimonas</taxon>
    </lineage>
</organism>
<evidence type="ECO:0000313" key="5">
    <source>
        <dbReference type="Proteomes" id="UP000244978"/>
    </source>
</evidence>
<dbReference type="SUPFAM" id="SSF51735">
    <property type="entry name" value="NAD(P)-binding Rossmann-fold domains"/>
    <property type="match status" value="1"/>
</dbReference>
<accession>A0A2U1SXN8</accession>
<dbReference type="RefSeq" id="WP_108518789.1">
    <property type="nucleotide sequence ID" value="NZ_CP026951.1"/>
</dbReference>
<dbReference type="KEGG" id="salc:C2138_04380"/>
<dbReference type="InterPro" id="IPR002347">
    <property type="entry name" value="SDR_fam"/>
</dbReference>
<dbReference type="Proteomes" id="UP000244978">
    <property type="component" value="Unassembled WGS sequence"/>
</dbReference>
<keyword evidence="2" id="KW-0560">Oxidoreductase</keyword>
<dbReference type="PIRSF" id="PIRSF000126">
    <property type="entry name" value="11-beta-HSD1"/>
    <property type="match status" value="1"/>
</dbReference>
<dbReference type="Gene3D" id="3.40.50.720">
    <property type="entry name" value="NAD(P)-binding Rossmann-like Domain"/>
    <property type="match status" value="1"/>
</dbReference>
<evidence type="ECO:0000313" key="4">
    <source>
        <dbReference type="EMBL" id="PWB96394.1"/>
    </source>
</evidence>